<feature type="compositionally biased region" description="Acidic residues" evidence="5">
    <location>
        <begin position="652"/>
        <end position="661"/>
    </location>
</feature>
<evidence type="ECO:0000313" key="7">
    <source>
        <dbReference type="EMBL" id="KAF6718103.1"/>
    </source>
</evidence>
<feature type="compositionally biased region" description="Acidic residues" evidence="5">
    <location>
        <begin position="172"/>
        <end position="183"/>
    </location>
</feature>
<feature type="region of interest" description="Disordered" evidence="5">
    <location>
        <begin position="73"/>
        <end position="255"/>
    </location>
</feature>
<comment type="caution">
    <text evidence="7">The sequence shown here is derived from an EMBL/GenBank/DDBJ whole genome shotgun (WGS) entry which is preliminary data.</text>
</comment>
<dbReference type="PANTHER" id="PTHR24206">
    <property type="entry name" value="OS06G0237300 PROTEIN"/>
    <property type="match status" value="1"/>
</dbReference>
<feature type="domain" description="LIM zinc-binding" evidence="6">
    <location>
        <begin position="315"/>
        <end position="375"/>
    </location>
</feature>
<feature type="region of interest" description="Disordered" evidence="5">
    <location>
        <begin position="450"/>
        <end position="661"/>
    </location>
</feature>
<dbReference type="SMART" id="SM00132">
    <property type="entry name" value="LIM"/>
    <property type="match status" value="1"/>
</dbReference>
<keyword evidence="2 4" id="KW-0862">Zinc</keyword>
<feature type="compositionally biased region" description="Polar residues" evidence="5">
    <location>
        <begin position="424"/>
        <end position="435"/>
    </location>
</feature>
<gene>
    <name evidence="7" type="ORF">FQA47_000058</name>
</gene>
<feature type="region of interest" description="Disordered" evidence="5">
    <location>
        <begin position="283"/>
        <end position="304"/>
    </location>
</feature>
<dbReference type="InterPro" id="IPR028740">
    <property type="entry name" value="EPLIN_Lim_dom"/>
</dbReference>
<feature type="compositionally biased region" description="Acidic residues" evidence="5">
    <location>
        <begin position="630"/>
        <end position="641"/>
    </location>
</feature>
<feature type="compositionally biased region" description="Basic and acidic residues" evidence="5">
    <location>
        <begin position="515"/>
        <end position="533"/>
    </location>
</feature>
<dbReference type="CDD" id="cd09485">
    <property type="entry name" value="LIM_Eplin_alpha_beta"/>
    <property type="match status" value="1"/>
</dbReference>
<dbReference type="Gene3D" id="2.10.110.10">
    <property type="entry name" value="Cysteine Rich Protein"/>
    <property type="match status" value="1"/>
</dbReference>
<dbReference type="PROSITE" id="PS50023">
    <property type="entry name" value="LIM_DOMAIN_2"/>
    <property type="match status" value="1"/>
</dbReference>
<proteinExistence type="predicted"/>
<evidence type="ECO:0000256" key="5">
    <source>
        <dbReference type="SAM" id="MobiDB-lite"/>
    </source>
</evidence>
<dbReference type="Pfam" id="PF00412">
    <property type="entry name" value="LIM"/>
    <property type="match status" value="1"/>
</dbReference>
<keyword evidence="3 4" id="KW-0440">LIM domain</keyword>
<organism evidence="7 8">
    <name type="scientific">Oryzias melastigma</name>
    <name type="common">Marine medaka</name>
    <dbReference type="NCBI Taxonomy" id="30732"/>
    <lineage>
        <taxon>Eukaryota</taxon>
        <taxon>Metazoa</taxon>
        <taxon>Chordata</taxon>
        <taxon>Craniata</taxon>
        <taxon>Vertebrata</taxon>
        <taxon>Euteleostomi</taxon>
        <taxon>Actinopterygii</taxon>
        <taxon>Neopterygii</taxon>
        <taxon>Teleostei</taxon>
        <taxon>Neoteleostei</taxon>
        <taxon>Acanthomorphata</taxon>
        <taxon>Ovalentaria</taxon>
        <taxon>Atherinomorphae</taxon>
        <taxon>Beloniformes</taxon>
        <taxon>Adrianichthyidae</taxon>
        <taxon>Oryziinae</taxon>
        <taxon>Oryzias</taxon>
    </lineage>
</organism>
<dbReference type="PROSITE" id="PS00478">
    <property type="entry name" value="LIM_DOMAIN_1"/>
    <property type="match status" value="1"/>
</dbReference>
<feature type="compositionally biased region" description="Basic and acidic residues" evidence="5">
    <location>
        <begin position="73"/>
        <end position="85"/>
    </location>
</feature>
<evidence type="ECO:0000256" key="3">
    <source>
        <dbReference type="ARBA" id="ARBA00023038"/>
    </source>
</evidence>
<dbReference type="SUPFAM" id="SSF57716">
    <property type="entry name" value="Glucocorticoid receptor-like (DNA-binding domain)"/>
    <property type="match status" value="2"/>
</dbReference>
<feature type="compositionally biased region" description="Basic and acidic residues" evidence="5">
    <location>
        <begin position="450"/>
        <end position="466"/>
    </location>
</feature>
<accession>A0A834BZ87</accession>
<dbReference type="EMBL" id="WKFB01000773">
    <property type="protein sequence ID" value="KAF6718103.1"/>
    <property type="molecule type" value="Genomic_DNA"/>
</dbReference>
<feature type="compositionally biased region" description="Basic and acidic residues" evidence="5">
    <location>
        <begin position="184"/>
        <end position="195"/>
    </location>
</feature>
<dbReference type="FunFam" id="2.10.110.10:FF:000002">
    <property type="entry name" value="LIM domain and actin-binding 1"/>
    <property type="match status" value="1"/>
</dbReference>
<dbReference type="InterPro" id="IPR013087">
    <property type="entry name" value="Znf_C2H2_type"/>
</dbReference>
<dbReference type="InterPro" id="IPR001781">
    <property type="entry name" value="Znf_LIM"/>
</dbReference>
<dbReference type="Proteomes" id="UP000646548">
    <property type="component" value="Unassembled WGS sequence"/>
</dbReference>
<evidence type="ECO:0000313" key="8">
    <source>
        <dbReference type="Proteomes" id="UP000646548"/>
    </source>
</evidence>
<protein>
    <submittedName>
        <fullName evidence="7">LIM domain and actin-binding protein 1</fullName>
    </submittedName>
</protein>
<evidence type="ECO:0000259" key="6">
    <source>
        <dbReference type="PROSITE" id="PS50023"/>
    </source>
</evidence>
<evidence type="ECO:0000256" key="1">
    <source>
        <dbReference type="ARBA" id="ARBA00022723"/>
    </source>
</evidence>
<feature type="compositionally biased region" description="Basic and acidic residues" evidence="5">
    <location>
        <begin position="217"/>
        <end position="227"/>
    </location>
</feature>
<feature type="compositionally biased region" description="Basic and acidic residues" evidence="5">
    <location>
        <begin position="564"/>
        <end position="588"/>
    </location>
</feature>
<dbReference type="GO" id="GO:0046872">
    <property type="term" value="F:metal ion binding"/>
    <property type="evidence" value="ECO:0007669"/>
    <property type="project" value="UniProtKB-KW"/>
</dbReference>
<keyword evidence="1 4" id="KW-0479">Metal-binding</keyword>
<name>A0A834BZ87_ORYME</name>
<feature type="compositionally biased region" description="Basic and acidic residues" evidence="5">
    <location>
        <begin position="384"/>
        <end position="420"/>
    </location>
</feature>
<reference evidence="7" key="1">
    <citation type="journal article" name="BMC Genomics">
        <title>Long-read sequencing and de novo genome assembly of marine medaka (Oryzias melastigma).</title>
        <authorList>
            <person name="Liang P."/>
            <person name="Saqib H.S.A."/>
            <person name="Ni X."/>
            <person name="Shen Y."/>
        </authorList>
    </citation>
    <scope>NUCLEOTIDE SEQUENCE</scope>
    <source>
        <strain evidence="7">Bigg-433</strain>
    </source>
</reference>
<dbReference type="AlphaFoldDB" id="A0A834BZ87"/>
<feature type="compositionally biased region" description="Basic and acidic residues" evidence="5">
    <location>
        <begin position="595"/>
        <end position="608"/>
    </location>
</feature>
<dbReference type="PROSITE" id="PS00028">
    <property type="entry name" value="ZINC_FINGER_C2H2_1"/>
    <property type="match status" value="1"/>
</dbReference>
<feature type="region of interest" description="Disordered" evidence="5">
    <location>
        <begin position="384"/>
        <end position="435"/>
    </location>
</feature>
<feature type="compositionally biased region" description="Polar residues" evidence="5">
    <location>
        <begin position="293"/>
        <end position="302"/>
    </location>
</feature>
<evidence type="ECO:0000256" key="4">
    <source>
        <dbReference type="PROSITE-ProRule" id="PRU00125"/>
    </source>
</evidence>
<sequence length="661" mass="74033">MCSGLVNLGFAEIRAQRKFPQFDSELAEMESGPFSRKSWMTQSLRVTAKEMSLVSGRGKTSAIADRFSKYQRAAEEASSEKKKASSESVTPSQRSGNLSVLKKRWEQAGDQNQEKSAPVPLTKQSSIRRRPPVLSRPPTISEDNPPVKSPAPPADQRAPLSASKARQPSTAEDPEQGGMDGEELMDRSAPEKSEEQVLTSPIASYEKASVPLNNLKMKFEKGEDSKSGRTTVLSTSSEDEPQHSKPPVTNRVLRSTSLREKMNKYQTAVCKQSAKDVFAPKTNTSVDEHTPATECNGQSTEQPKAPRKFCPPVREVCVVCQKTVFQLERLMSHQHVYHKNCFRCIHCNTKLSLGNYASLHGNIYCKPHFSQLFKAKGNYDEGFGHRPHKERWEPRVDVEESEEPVKPKEPEKPETVKHPAENPSEVSSPGDTSPQVKVLDLTASLENHVKAEEKHQPTEKPADARKLRVAWPPRADEGESEKPLSPVAEDVPTIRPRRAKWPPDDAAHPSLQSMERAELKSLRRSTSLKERSRPFTISVATKPPVTAGPRERRRPLRSLLEWRASFEEKTSSEGRANENDTEVKEEQKTSSVTVSHRDTERLAKRQEPPSDDGASSQPKQNHTSKKVGSTEEEKDVEELSAEDIIKKNRYYDDDDEDDPDA</sequence>
<evidence type="ECO:0000256" key="2">
    <source>
        <dbReference type="ARBA" id="ARBA00022833"/>
    </source>
</evidence>
<feature type="compositionally biased region" description="Polar residues" evidence="5">
    <location>
        <begin position="89"/>
        <end position="98"/>
    </location>
</feature>